<gene>
    <name evidence="7" type="primary">atpH</name>
    <name evidence="8" type="ORF">C5L31_000620</name>
</gene>
<dbReference type="GO" id="GO:0045259">
    <property type="term" value="C:proton-transporting ATP synthase complex"/>
    <property type="evidence" value="ECO:0007669"/>
    <property type="project" value="UniProtKB-KW"/>
</dbReference>
<dbReference type="InterPro" id="IPR000711">
    <property type="entry name" value="ATPase_OSCP/dsu"/>
</dbReference>
<keyword evidence="7" id="KW-1003">Cell membrane</keyword>
<comment type="subcellular location">
    <subcellularLocation>
        <location evidence="7">Cell membrane</location>
        <topology evidence="7">Peripheral membrane protein</topology>
    </subcellularLocation>
    <subcellularLocation>
        <location evidence="1">Membrane</location>
    </subcellularLocation>
</comment>
<dbReference type="GO" id="GO:0046933">
    <property type="term" value="F:proton-transporting ATP synthase activity, rotational mechanism"/>
    <property type="evidence" value="ECO:0007669"/>
    <property type="project" value="UniProtKB-UniRule"/>
</dbReference>
<sequence>MSLDEMTVAKRYSKALFEVLVENEELESGYEELKQIRLVFQDNPQLSSVLTNATLAESERKSLIAPFIEGATSKYVKNLIQMTFDYGRINYLVSIINQFEILYNEKNHTIHADVITAVAIDDAQEKRLADEFGKRVGAEKVILNSKVDEDILGGVIMKSAGKIFDGSLQTKLNQIRRTLLG</sequence>
<keyword evidence="2 7" id="KW-0813">Transport</keyword>
<dbReference type="RefSeq" id="WP_010620646.1">
    <property type="nucleotide sequence ID" value="NZ_CP042371.1"/>
</dbReference>
<evidence type="ECO:0000256" key="7">
    <source>
        <dbReference type="HAMAP-Rule" id="MF_01416"/>
    </source>
</evidence>
<dbReference type="GO" id="GO:0005886">
    <property type="term" value="C:plasma membrane"/>
    <property type="evidence" value="ECO:0007669"/>
    <property type="project" value="UniProtKB-SubCell"/>
</dbReference>
<keyword evidence="9" id="KW-1185">Reference proteome</keyword>
<evidence type="ECO:0000313" key="9">
    <source>
        <dbReference type="Proteomes" id="UP000294854"/>
    </source>
</evidence>
<dbReference type="NCBIfam" id="TIGR01145">
    <property type="entry name" value="ATP_synt_delta"/>
    <property type="match status" value="1"/>
</dbReference>
<dbReference type="OrthoDB" id="9786633at2"/>
<proteinExistence type="inferred from homology"/>
<reference evidence="8 9" key="1">
    <citation type="journal article" date="2019" name="Appl. Microbiol. Biotechnol.">
        <title>Uncovering carbohydrate metabolism through a genotype-phenotype association study of 56 lactic acid bacteria genomes.</title>
        <authorList>
            <person name="Buron-Moles G."/>
            <person name="Chailyan A."/>
            <person name="Dolejs I."/>
            <person name="Forster J."/>
            <person name="Miks M.H."/>
        </authorList>
    </citation>
    <scope>NUCLEOTIDE SEQUENCE [LARGE SCALE GENOMIC DNA]</scope>
    <source>
        <strain evidence="8 9">ATCC 49373</strain>
    </source>
</reference>
<dbReference type="SUPFAM" id="SSF47928">
    <property type="entry name" value="N-terminal domain of the delta subunit of the F1F0-ATP synthase"/>
    <property type="match status" value="1"/>
</dbReference>
<name>A0A4R5NSA0_9LACO</name>
<dbReference type="Proteomes" id="UP000294854">
    <property type="component" value="Unassembled WGS sequence"/>
</dbReference>
<dbReference type="AlphaFoldDB" id="A0A4R5NSA0"/>
<dbReference type="HAMAP" id="MF_01416">
    <property type="entry name" value="ATP_synth_delta_bact"/>
    <property type="match status" value="1"/>
</dbReference>
<accession>A0A4R5NSA0</accession>
<evidence type="ECO:0000256" key="3">
    <source>
        <dbReference type="ARBA" id="ARBA00022781"/>
    </source>
</evidence>
<evidence type="ECO:0000256" key="1">
    <source>
        <dbReference type="ARBA" id="ARBA00004370"/>
    </source>
</evidence>
<keyword evidence="5 7" id="KW-0472">Membrane</keyword>
<keyword evidence="7" id="KW-0139">CF(1)</keyword>
<organism evidence="8 9">
    <name type="scientific">Secundilactobacillus malefermentans</name>
    <dbReference type="NCBI Taxonomy" id="176292"/>
    <lineage>
        <taxon>Bacteria</taxon>
        <taxon>Bacillati</taxon>
        <taxon>Bacillota</taxon>
        <taxon>Bacilli</taxon>
        <taxon>Lactobacillales</taxon>
        <taxon>Lactobacillaceae</taxon>
        <taxon>Secundilactobacillus</taxon>
    </lineage>
</organism>
<comment type="similarity">
    <text evidence="7">Belongs to the ATPase delta chain family.</text>
</comment>
<comment type="function">
    <text evidence="7">F(1)F(0) ATP synthase produces ATP from ADP in the presence of a proton or sodium gradient. F-type ATPases consist of two structural domains, F(1) containing the extramembraneous catalytic core and F(0) containing the membrane proton channel, linked together by a central stalk and a peripheral stalk. During catalysis, ATP synthesis in the catalytic domain of F(1) is coupled via a rotary mechanism of the central stalk subunits to proton translocation.</text>
</comment>
<keyword evidence="3 7" id="KW-0375">Hydrogen ion transport</keyword>
<keyword evidence="6 7" id="KW-0066">ATP synthesis</keyword>
<keyword evidence="4 7" id="KW-0406">Ion transport</keyword>
<evidence type="ECO:0000256" key="4">
    <source>
        <dbReference type="ARBA" id="ARBA00023065"/>
    </source>
</evidence>
<dbReference type="PRINTS" id="PR00125">
    <property type="entry name" value="ATPASEDELTA"/>
</dbReference>
<comment type="function">
    <text evidence="7">This protein is part of the stalk that links CF(0) to CF(1). It either transmits conformational changes from CF(0) to CF(1) or is implicated in proton conduction.</text>
</comment>
<dbReference type="STRING" id="1122149.FD44_GL000864"/>
<comment type="caution">
    <text evidence="8">The sequence shown here is derived from an EMBL/GenBank/DDBJ whole genome shotgun (WGS) entry which is preliminary data.</text>
</comment>
<evidence type="ECO:0000256" key="5">
    <source>
        <dbReference type="ARBA" id="ARBA00023136"/>
    </source>
</evidence>
<evidence type="ECO:0000256" key="6">
    <source>
        <dbReference type="ARBA" id="ARBA00023310"/>
    </source>
</evidence>
<dbReference type="PANTHER" id="PTHR11910">
    <property type="entry name" value="ATP SYNTHASE DELTA CHAIN"/>
    <property type="match status" value="1"/>
</dbReference>
<dbReference type="EMBL" id="PUFO01000014">
    <property type="protein sequence ID" value="TDG80013.1"/>
    <property type="molecule type" value="Genomic_DNA"/>
</dbReference>
<protein>
    <recommendedName>
        <fullName evidence="7">ATP synthase subunit delta</fullName>
    </recommendedName>
    <alternativeName>
        <fullName evidence="7">ATP synthase F(1) sector subunit delta</fullName>
    </alternativeName>
    <alternativeName>
        <fullName evidence="7">F-type ATPase subunit delta</fullName>
        <shortName evidence="7">F-ATPase subunit delta</shortName>
    </alternativeName>
</protein>
<evidence type="ECO:0000313" key="8">
    <source>
        <dbReference type="EMBL" id="TDG80013.1"/>
    </source>
</evidence>
<dbReference type="Gene3D" id="1.10.520.20">
    <property type="entry name" value="N-terminal domain of the delta subunit of the F1F0-ATP synthase"/>
    <property type="match status" value="1"/>
</dbReference>
<dbReference type="InterPro" id="IPR026015">
    <property type="entry name" value="ATP_synth_OSCP/delta_N_sf"/>
</dbReference>
<evidence type="ECO:0000256" key="2">
    <source>
        <dbReference type="ARBA" id="ARBA00022448"/>
    </source>
</evidence>
<dbReference type="Pfam" id="PF00213">
    <property type="entry name" value="OSCP"/>
    <property type="match status" value="1"/>
</dbReference>